<dbReference type="GO" id="GO:0032040">
    <property type="term" value="C:small-subunit processome"/>
    <property type="evidence" value="ECO:0007669"/>
    <property type="project" value="TreeGrafter"/>
</dbReference>
<name>A0A835HBZ0_9MAGN</name>
<dbReference type="EMBL" id="JADFTS010000007">
    <property type="protein sequence ID" value="KAF9597575.1"/>
    <property type="molecule type" value="Genomic_DNA"/>
</dbReference>
<evidence type="ECO:0000256" key="3">
    <source>
        <dbReference type="ARBA" id="ARBA00023274"/>
    </source>
</evidence>
<organism evidence="5 6">
    <name type="scientific">Coptis chinensis</name>
    <dbReference type="NCBI Taxonomy" id="261450"/>
    <lineage>
        <taxon>Eukaryota</taxon>
        <taxon>Viridiplantae</taxon>
        <taxon>Streptophyta</taxon>
        <taxon>Embryophyta</taxon>
        <taxon>Tracheophyta</taxon>
        <taxon>Spermatophyta</taxon>
        <taxon>Magnoliopsida</taxon>
        <taxon>Ranunculales</taxon>
        <taxon>Ranunculaceae</taxon>
        <taxon>Coptidoideae</taxon>
        <taxon>Coptis</taxon>
    </lineage>
</organism>
<dbReference type="GO" id="GO:0003735">
    <property type="term" value="F:structural constituent of ribosome"/>
    <property type="evidence" value="ECO:0007669"/>
    <property type="project" value="InterPro"/>
</dbReference>
<dbReference type="GO" id="GO:0042274">
    <property type="term" value="P:ribosomal small subunit biogenesis"/>
    <property type="evidence" value="ECO:0007669"/>
    <property type="project" value="TreeGrafter"/>
</dbReference>
<evidence type="ECO:0000256" key="4">
    <source>
        <dbReference type="RuleBase" id="RU364105"/>
    </source>
</evidence>
<reference evidence="5 6" key="1">
    <citation type="submission" date="2020-10" db="EMBL/GenBank/DDBJ databases">
        <title>The Coptis chinensis genome and diversification of protoberbering-type alkaloids.</title>
        <authorList>
            <person name="Wang B."/>
            <person name="Shu S."/>
            <person name="Song C."/>
            <person name="Liu Y."/>
        </authorList>
    </citation>
    <scope>NUCLEOTIDE SEQUENCE [LARGE SCALE GENOMIC DNA]</scope>
    <source>
        <strain evidence="5">HL-2020</strain>
        <tissue evidence="5">Leaf</tissue>
    </source>
</reference>
<comment type="caution">
    <text evidence="5">The sequence shown here is derived from an EMBL/GenBank/DDBJ whole genome shotgun (WGS) entry which is preliminary data.</text>
</comment>
<dbReference type="OrthoDB" id="1681102at2759"/>
<evidence type="ECO:0000313" key="5">
    <source>
        <dbReference type="EMBL" id="KAF9597575.1"/>
    </source>
</evidence>
<dbReference type="AlphaFoldDB" id="A0A835HBZ0"/>
<evidence type="ECO:0000313" key="6">
    <source>
        <dbReference type="Proteomes" id="UP000631114"/>
    </source>
</evidence>
<comment type="similarity">
    <text evidence="1 4">Belongs to the eukaryotic ribosomal protein eS7 family.</text>
</comment>
<evidence type="ECO:0000256" key="1">
    <source>
        <dbReference type="ARBA" id="ARBA00007820"/>
    </source>
</evidence>
<dbReference type="Pfam" id="PF01251">
    <property type="entry name" value="Ribosomal_S7e"/>
    <property type="match status" value="1"/>
</dbReference>
<protein>
    <recommendedName>
        <fullName evidence="4">40S ribosomal protein S7</fullName>
    </recommendedName>
</protein>
<keyword evidence="2 4" id="KW-0689">Ribosomal protein</keyword>
<dbReference type="PANTHER" id="PTHR11278:SF0">
    <property type="entry name" value="SMALL RIBOSOMAL SUBUNIT PROTEIN ES7"/>
    <property type="match status" value="1"/>
</dbReference>
<accession>A0A835HBZ0</accession>
<dbReference type="GO" id="GO:0006364">
    <property type="term" value="P:rRNA processing"/>
    <property type="evidence" value="ECO:0007669"/>
    <property type="project" value="TreeGrafter"/>
</dbReference>
<gene>
    <name evidence="5" type="ORF">IFM89_019943</name>
</gene>
<sequence length="155" mass="17435">MVATRRVLSPPKKGSAIVRPRSRTLTAVHDAMLEYVVYPAEIIGKRIKYHSDGSKIMKVYLDSKERNNTENKLETFAGVYRKLSGKDVVFEYPSSDSVKFGRSRLLARAHLLMANGQLIAQVQHAKFAAYALLMRQLSRTVVMIVVASNQNLARN</sequence>
<evidence type="ECO:0000256" key="2">
    <source>
        <dbReference type="ARBA" id="ARBA00022980"/>
    </source>
</evidence>
<keyword evidence="3 4" id="KW-0687">Ribonucleoprotein</keyword>
<dbReference type="GO" id="GO:0022627">
    <property type="term" value="C:cytosolic small ribosomal subunit"/>
    <property type="evidence" value="ECO:0007669"/>
    <property type="project" value="TreeGrafter"/>
</dbReference>
<dbReference type="GO" id="GO:0030686">
    <property type="term" value="C:90S preribosome"/>
    <property type="evidence" value="ECO:0007669"/>
    <property type="project" value="TreeGrafter"/>
</dbReference>
<keyword evidence="6" id="KW-1185">Reference proteome</keyword>
<proteinExistence type="inferred from homology"/>
<dbReference type="PANTHER" id="PTHR11278">
    <property type="entry name" value="40S RIBOSOMAL PROTEIN S7"/>
    <property type="match status" value="1"/>
</dbReference>
<dbReference type="InterPro" id="IPR000554">
    <property type="entry name" value="Ribosomal_eS7"/>
</dbReference>
<dbReference type="Proteomes" id="UP000631114">
    <property type="component" value="Unassembled WGS sequence"/>
</dbReference>
<dbReference type="GO" id="GO:0006412">
    <property type="term" value="P:translation"/>
    <property type="evidence" value="ECO:0007669"/>
    <property type="project" value="InterPro"/>
</dbReference>